<dbReference type="InterPro" id="IPR036236">
    <property type="entry name" value="Znf_C2H2_sf"/>
</dbReference>
<dbReference type="Proteomes" id="UP000265520">
    <property type="component" value="Unassembled WGS sequence"/>
</dbReference>
<dbReference type="Gene3D" id="3.30.160.60">
    <property type="entry name" value="Classic Zinc Finger"/>
    <property type="match status" value="1"/>
</dbReference>
<accession>A0A392SQE1</accession>
<dbReference type="GO" id="GO:0008270">
    <property type="term" value="F:zinc ion binding"/>
    <property type="evidence" value="ECO:0007669"/>
    <property type="project" value="UniProtKB-KW"/>
</dbReference>
<dbReference type="PROSITE" id="PS50157">
    <property type="entry name" value="ZINC_FINGER_C2H2_2"/>
    <property type="match status" value="1"/>
</dbReference>
<evidence type="ECO:0000313" key="5">
    <source>
        <dbReference type="Proteomes" id="UP000265520"/>
    </source>
</evidence>
<evidence type="ECO:0000256" key="1">
    <source>
        <dbReference type="PROSITE-ProRule" id="PRU00042"/>
    </source>
</evidence>
<evidence type="ECO:0000313" key="4">
    <source>
        <dbReference type="EMBL" id="MCI50617.1"/>
    </source>
</evidence>
<protein>
    <submittedName>
        <fullName evidence="4">Histone deacetylase HDT1</fullName>
    </submittedName>
</protein>
<proteinExistence type="predicted"/>
<feature type="domain" description="C2H2-type" evidence="3">
    <location>
        <begin position="53"/>
        <end position="79"/>
    </location>
</feature>
<dbReference type="AlphaFoldDB" id="A0A392SQE1"/>
<keyword evidence="5" id="KW-1185">Reference proteome</keyword>
<name>A0A392SQE1_9FABA</name>
<dbReference type="InterPro" id="IPR013087">
    <property type="entry name" value="Znf_C2H2_type"/>
</dbReference>
<sequence>SASKTPVPSKKSKNATPEKTDGKKAGHTATPHPKKGGKTPTTDGKSPKSGGQLTCGSCSKTFNSETGLQQHSKAKHGAQ</sequence>
<dbReference type="PROSITE" id="PS00028">
    <property type="entry name" value="ZINC_FINGER_C2H2_1"/>
    <property type="match status" value="1"/>
</dbReference>
<organism evidence="4 5">
    <name type="scientific">Trifolium medium</name>
    <dbReference type="NCBI Taxonomy" id="97028"/>
    <lineage>
        <taxon>Eukaryota</taxon>
        <taxon>Viridiplantae</taxon>
        <taxon>Streptophyta</taxon>
        <taxon>Embryophyta</taxon>
        <taxon>Tracheophyta</taxon>
        <taxon>Spermatophyta</taxon>
        <taxon>Magnoliopsida</taxon>
        <taxon>eudicotyledons</taxon>
        <taxon>Gunneridae</taxon>
        <taxon>Pentapetalae</taxon>
        <taxon>rosids</taxon>
        <taxon>fabids</taxon>
        <taxon>Fabales</taxon>
        <taxon>Fabaceae</taxon>
        <taxon>Papilionoideae</taxon>
        <taxon>50 kb inversion clade</taxon>
        <taxon>NPAAA clade</taxon>
        <taxon>Hologalegina</taxon>
        <taxon>IRL clade</taxon>
        <taxon>Trifolieae</taxon>
        <taxon>Trifolium</taxon>
    </lineage>
</organism>
<dbReference type="SUPFAM" id="SSF57667">
    <property type="entry name" value="beta-beta-alpha zinc fingers"/>
    <property type="match status" value="1"/>
</dbReference>
<feature type="compositionally biased region" description="Low complexity" evidence="2">
    <location>
        <begin position="38"/>
        <end position="48"/>
    </location>
</feature>
<keyword evidence="1" id="KW-0863">Zinc-finger</keyword>
<evidence type="ECO:0000256" key="2">
    <source>
        <dbReference type="SAM" id="MobiDB-lite"/>
    </source>
</evidence>
<keyword evidence="1" id="KW-0479">Metal-binding</keyword>
<dbReference type="EMBL" id="LXQA010419137">
    <property type="protein sequence ID" value="MCI50617.1"/>
    <property type="molecule type" value="Genomic_DNA"/>
</dbReference>
<reference evidence="4 5" key="1">
    <citation type="journal article" date="2018" name="Front. Plant Sci.">
        <title>Red Clover (Trifolium pratense) and Zigzag Clover (T. medium) - A Picture of Genomic Similarities and Differences.</title>
        <authorList>
            <person name="Dluhosova J."/>
            <person name="Istvanek J."/>
            <person name="Nedelnik J."/>
            <person name="Repkova J."/>
        </authorList>
    </citation>
    <scope>NUCLEOTIDE SEQUENCE [LARGE SCALE GENOMIC DNA]</scope>
    <source>
        <strain evidence="5">cv. 10/8</strain>
        <tissue evidence="4">Leaf</tissue>
    </source>
</reference>
<comment type="caution">
    <text evidence="4">The sequence shown here is derived from an EMBL/GenBank/DDBJ whole genome shotgun (WGS) entry which is preliminary data.</text>
</comment>
<feature type="region of interest" description="Disordered" evidence="2">
    <location>
        <begin position="1"/>
        <end position="79"/>
    </location>
</feature>
<evidence type="ECO:0000259" key="3">
    <source>
        <dbReference type="PROSITE" id="PS50157"/>
    </source>
</evidence>
<feature type="compositionally biased region" description="Polar residues" evidence="2">
    <location>
        <begin position="49"/>
        <end position="71"/>
    </location>
</feature>
<feature type="non-terminal residue" evidence="4">
    <location>
        <position position="1"/>
    </location>
</feature>
<keyword evidence="1" id="KW-0862">Zinc</keyword>